<dbReference type="EMBL" id="KV921867">
    <property type="protein sequence ID" value="ORE10288.1"/>
    <property type="molecule type" value="Genomic_DNA"/>
</dbReference>
<organism evidence="1">
    <name type="scientific">Rhizopus microsporus var. microsporus</name>
    <dbReference type="NCBI Taxonomy" id="86635"/>
    <lineage>
        <taxon>Eukaryota</taxon>
        <taxon>Fungi</taxon>
        <taxon>Fungi incertae sedis</taxon>
        <taxon>Mucoromycota</taxon>
        <taxon>Mucoromycotina</taxon>
        <taxon>Mucoromycetes</taxon>
        <taxon>Mucorales</taxon>
        <taxon>Mucorineae</taxon>
        <taxon>Rhizopodaceae</taxon>
        <taxon>Rhizopus</taxon>
    </lineage>
</organism>
<dbReference type="VEuPathDB" id="FungiDB:BCV72DRAFT_315252"/>
<proteinExistence type="predicted"/>
<protein>
    <submittedName>
        <fullName evidence="1">Uncharacterized protein</fullName>
    </submittedName>
</protein>
<accession>A0A1X0REH8</accession>
<name>A0A1X0REH8_RHIZD</name>
<feature type="non-terminal residue" evidence="1">
    <location>
        <position position="1"/>
    </location>
</feature>
<dbReference type="Proteomes" id="UP000242414">
    <property type="component" value="Unassembled WGS sequence"/>
</dbReference>
<reference evidence="1" key="1">
    <citation type="journal article" date="2016" name="Proc. Natl. Acad. Sci. U.S.A.">
        <title>Lipid metabolic changes in an early divergent fungus govern the establishment of a mutualistic symbiosis with endobacteria.</title>
        <authorList>
            <person name="Lastovetsky O.A."/>
            <person name="Gaspar M.L."/>
            <person name="Mondo S.J."/>
            <person name="LaButti K.M."/>
            <person name="Sandor L."/>
            <person name="Grigoriev I.V."/>
            <person name="Henry S.A."/>
            <person name="Pawlowska T.E."/>
        </authorList>
    </citation>
    <scope>NUCLEOTIDE SEQUENCE [LARGE SCALE GENOMIC DNA]</scope>
    <source>
        <strain evidence="1">ATCC 52814</strain>
    </source>
</reference>
<dbReference type="AlphaFoldDB" id="A0A1X0REH8"/>
<evidence type="ECO:0000313" key="1">
    <source>
        <dbReference type="EMBL" id="ORE10288.1"/>
    </source>
</evidence>
<gene>
    <name evidence="1" type="ORF">BCV72DRAFT_315252</name>
</gene>
<sequence>PLIAFNRFTPFLYVVYIGCDSFLKQYRHVCVMLYYTNRGVQSICLIGFQ</sequence>